<evidence type="ECO:0000313" key="1">
    <source>
        <dbReference type="EMBL" id="PRY62554.1"/>
    </source>
</evidence>
<name>A0A2T0UXE1_9ACTN</name>
<proteinExistence type="predicted"/>
<evidence type="ECO:0000313" key="2">
    <source>
        <dbReference type="Proteomes" id="UP000238176"/>
    </source>
</evidence>
<comment type="caution">
    <text evidence="1">The sequence shown here is derived from an EMBL/GenBank/DDBJ whole genome shotgun (WGS) entry which is preliminary data.</text>
</comment>
<organism evidence="1 2">
    <name type="scientific">Glycomyces artemisiae</name>
    <dbReference type="NCBI Taxonomy" id="1076443"/>
    <lineage>
        <taxon>Bacteria</taxon>
        <taxon>Bacillati</taxon>
        <taxon>Actinomycetota</taxon>
        <taxon>Actinomycetes</taxon>
        <taxon>Glycomycetales</taxon>
        <taxon>Glycomycetaceae</taxon>
        <taxon>Glycomyces</taxon>
    </lineage>
</organism>
<accession>A0A2T0UXE1</accession>
<dbReference type="EMBL" id="PVTJ01000001">
    <property type="protein sequence ID" value="PRY62554.1"/>
    <property type="molecule type" value="Genomic_DNA"/>
</dbReference>
<reference evidence="1 2" key="1">
    <citation type="submission" date="2018-03" db="EMBL/GenBank/DDBJ databases">
        <title>Genomic Encyclopedia of Type Strains, Phase III (KMG-III): the genomes of soil and plant-associated and newly described type strains.</title>
        <authorList>
            <person name="Whitman W."/>
        </authorList>
    </citation>
    <scope>NUCLEOTIDE SEQUENCE [LARGE SCALE GENOMIC DNA]</scope>
    <source>
        <strain evidence="1 2">CGMCC 4.7067</strain>
    </source>
</reference>
<keyword evidence="2" id="KW-1185">Reference proteome</keyword>
<protein>
    <submittedName>
        <fullName evidence="1">Uncharacterized protein</fullName>
    </submittedName>
</protein>
<dbReference type="OrthoDB" id="5191031at2"/>
<dbReference type="AlphaFoldDB" id="A0A2T0UXE1"/>
<gene>
    <name evidence="1" type="ORF">B0I28_101888</name>
</gene>
<dbReference type="Proteomes" id="UP000238176">
    <property type="component" value="Unassembled WGS sequence"/>
</dbReference>
<dbReference type="RefSeq" id="WP_106362559.1">
    <property type="nucleotide sequence ID" value="NZ_PVTJ01000001.1"/>
</dbReference>
<sequence>MAVTTAEVARIAAGRNPDEVDALFRQALAEVLPAGTVQPRWIATRTGLAGVFQGYRALEDFADWCAVLDIEPASDFGPPPEVELWADASVRGHLIRVRCVADESEARRHFRICPAWAVE</sequence>